<name>A0A6A6QKV6_9PEZI</name>
<evidence type="ECO:0000313" key="3">
    <source>
        <dbReference type="Proteomes" id="UP000799750"/>
    </source>
</evidence>
<dbReference type="AlphaFoldDB" id="A0A6A6QKV6"/>
<sequence length="144" mass="16945">MRLYLDTIPAGEWLPSAREWPEGTSYPRSGDVRRVWCLYMGFVPAAQTKDDEDRVKEMKSDEDCEENEENDNNEKHEEDDECEESEADEESQYLQWEEELHYALVLGRDLKQADKFSRLGIMYMNKKEHCDNFQHAVDTTIATV</sequence>
<evidence type="ECO:0000313" key="2">
    <source>
        <dbReference type="EMBL" id="KAF2492955.1"/>
    </source>
</evidence>
<accession>A0A6A6QKV6</accession>
<organism evidence="2 3">
    <name type="scientific">Lophium mytilinum</name>
    <dbReference type="NCBI Taxonomy" id="390894"/>
    <lineage>
        <taxon>Eukaryota</taxon>
        <taxon>Fungi</taxon>
        <taxon>Dikarya</taxon>
        <taxon>Ascomycota</taxon>
        <taxon>Pezizomycotina</taxon>
        <taxon>Dothideomycetes</taxon>
        <taxon>Pleosporomycetidae</taxon>
        <taxon>Mytilinidiales</taxon>
        <taxon>Mytilinidiaceae</taxon>
        <taxon>Lophium</taxon>
    </lineage>
</organism>
<gene>
    <name evidence="2" type="ORF">BU16DRAFT_592845</name>
</gene>
<feature type="compositionally biased region" description="Basic and acidic residues" evidence="1">
    <location>
        <begin position="49"/>
        <end position="61"/>
    </location>
</feature>
<feature type="compositionally biased region" description="Acidic residues" evidence="1">
    <location>
        <begin position="62"/>
        <end position="91"/>
    </location>
</feature>
<dbReference type="Proteomes" id="UP000799750">
    <property type="component" value="Unassembled WGS sequence"/>
</dbReference>
<evidence type="ECO:0000256" key="1">
    <source>
        <dbReference type="SAM" id="MobiDB-lite"/>
    </source>
</evidence>
<protein>
    <submittedName>
        <fullName evidence="2">Uncharacterized protein</fullName>
    </submittedName>
</protein>
<keyword evidence="3" id="KW-1185">Reference proteome</keyword>
<proteinExistence type="predicted"/>
<reference evidence="2" key="1">
    <citation type="journal article" date="2020" name="Stud. Mycol.">
        <title>101 Dothideomycetes genomes: a test case for predicting lifestyles and emergence of pathogens.</title>
        <authorList>
            <person name="Haridas S."/>
            <person name="Albert R."/>
            <person name="Binder M."/>
            <person name="Bloem J."/>
            <person name="Labutti K."/>
            <person name="Salamov A."/>
            <person name="Andreopoulos B."/>
            <person name="Baker S."/>
            <person name="Barry K."/>
            <person name="Bills G."/>
            <person name="Bluhm B."/>
            <person name="Cannon C."/>
            <person name="Castanera R."/>
            <person name="Culley D."/>
            <person name="Daum C."/>
            <person name="Ezra D."/>
            <person name="Gonzalez J."/>
            <person name="Henrissat B."/>
            <person name="Kuo A."/>
            <person name="Liang C."/>
            <person name="Lipzen A."/>
            <person name="Lutzoni F."/>
            <person name="Magnuson J."/>
            <person name="Mondo S."/>
            <person name="Nolan M."/>
            <person name="Ohm R."/>
            <person name="Pangilinan J."/>
            <person name="Park H.-J."/>
            <person name="Ramirez L."/>
            <person name="Alfaro M."/>
            <person name="Sun H."/>
            <person name="Tritt A."/>
            <person name="Yoshinaga Y."/>
            <person name="Zwiers L.-H."/>
            <person name="Turgeon B."/>
            <person name="Goodwin S."/>
            <person name="Spatafora J."/>
            <person name="Crous P."/>
            <person name="Grigoriev I."/>
        </authorList>
    </citation>
    <scope>NUCLEOTIDE SEQUENCE</scope>
    <source>
        <strain evidence="2">CBS 269.34</strain>
    </source>
</reference>
<dbReference type="EMBL" id="MU004193">
    <property type="protein sequence ID" value="KAF2492955.1"/>
    <property type="molecule type" value="Genomic_DNA"/>
</dbReference>
<feature type="region of interest" description="Disordered" evidence="1">
    <location>
        <begin position="49"/>
        <end position="92"/>
    </location>
</feature>